<feature type="region of interest" description="Disordered" evidence="1">
    <location>
        <begin position="1"/>
        <end position="44"/>
    </location>
</feature>
<dbReference type="Proteomes" id="UP000811246">
    <property type="component" value="Chromosome 13"/>
</dbReference>
<reference evidence="2" key="1">
    <citation type="submission" date="2021-01" db="EMBL/GenBank/DDBJ databases">
        <authorList>
            <person name="Lovell J.T."/>
            <person name="Bentley N."/>
            <person name="Bhattarai G."/>
            <person name="Jenkins J.W."/>
            <person name="Sreedasyam A."/>
            <person name="Alarcon Y."/>
            <person name="Bock C."/>
            <person name="Boston L."/>
            <person name="Carlson J."/>
            <person name="Cervantes K."/>
            <person name="Clermont K."/>
            <person name="Krom N."/>
            <person name="Kubenka K."/>
            <person name="Mamidi S."/>
            <person name="Mattison C."/>
            <person name="Monteros M."/>
            <person name="Pisani C."/>
            <person name="Plott C."/>
            <person name="Rajasekar S."/>
            <person name="Rhein H.S."/>
            <person name="Rohla C."/>
            <person name="Song M."/>
            <person name="Hilaire R.S."/>
            <person name="Shu S."/>
            <person name="Wells L."/>
            <person name="Wang X."/>
            <person name="Webber J."/>
            <person name="Heerema R.J."/>
            <person name="Klein P."/>
            <person name="Conner P."/>
            <person name="Grauke L."/>
            <person name="Grimwood J."/>
            <person name="Schmutz J."/>
            <person name="Randall J.J."/>
        </authorList>
    </citation>
    <scope>NUCLEOTIDE SEQUENCE</scope>
    <source>
        <tissue evidence="2">Leaf</tissue>
    </source>
</reference>
<evidence type="ECO:0000313" key="2">
    <source>
        <dbReference type="EMBL" id="KAG6682449.1"/>
    </source>
</evidence>
<dbReference type="PANTHER" id="PTHR33240:SF17">
    <property type="entry name" value="EUKARYOTIC PEPTIDE CHAIN RELEASE FACTOR GTP-BINDING SUBUNIT-LIKE"/>
    <property type="match status" value="1"/>
</dbReference>
<evidence type="ECO:0000256" key="1">
    <source>
        <dbReference type="SAM" id="MobiDB-lite"/>
    </source>
</evidence>
<name>A0A922APQ6_CARIL</name>
<feature type="compositionally biased region" description="Basic and acidic residues" evidence="1">
    <location>
        <begin position="1"/>
        <end position="19"/>
    </location>
</feature>
<feature type="region of interest" description="Disordered" evidence="1">
    <location>
        <begin position="52"/>
        <end position="71"/>
    </location>
</feature>
<dbReference type="EMBL" id="CM031837">
    <property type="protein sequence ID" value="KAG6682449.1"/>
    <property type="molecule type" value="Genomic_DNA"/>
</dbReference>
<dbReference type="AlphaFoldDB" id="A0A922APQ6"/>
<comment type="caution">
    <text evidence="2">The sequence shown here is derived from an EMBL/GenBank/DDBJ whole genome shotgun (WGS) entry which is preliminary data.</text>
</comment>
<accession>A0A922APQ6</accession>
<sequence>MRIQQEAHDNRSPHKSERPKLRRMIQGNPEDAPRQSPNWNNTPLGEIRTIVEGFTGSGPTSSNRKAHARRARYKEPNYTTQRILVDNGSLTDVLSWDAFTKMGIDPSQLRPSPIPLKGFSRDAIPHVGMITLPMSARKGPYTATTMTNLLVIKAPSSYNVIPRHPTLNHLKAIISTYHLKMKFLIEAGVGQVHSEQL</sequence>
<proteinExistence type="predicted"/>
<organism evidence="2 3">
    <name type="scientific">Carya illinoinensis</name>
    <name type="common">Pecan</name>
    <dbReference type="NCBI Taxonomy" id="32201"/>
    <lineage>
        <taxon>Eukaryota</taxon>
        <taxon>Viridiplantae</taxon>
        <taxon>Streptophyta</taxon>
        <taxon>Embryophyta</taxon>
        <taxon>Tracheophyta</taxon>
        <taxon>Spermatophyta</taxon>
        <taxon>Magnoliopsida</taxon>
        <taxon>eudicotyledons</taxon>
        <taxon>Gunneridae</taxon>
        <taxon>Pentapetalae</taxon>
        <taxon>rosids</taxon>
        <taxon>fabids</taxon>
        <taxon>Fagales</taxon>
        <taxon>Juglandaceae</taxon>
        <taxon>Carya</taxon>
    </lineage>
</organism>
<protein>
    <submittedName>
        <fullName evidence="2">Uncharacterized protein</fullName>
    </submittedName>
</protein>
<dbReference type="PANTHER" id="PTHR33240">
    <property type="entry name" value="OS08G0508500 PROTEIN"/>
    <property type="match status" value="1"/>
</dbReference>
<gene>
    <name evidence="2" type="ORF">I3842_13G142200</name>
</gene>
<evidence type="ECO:0000313" key="3">
    <source>
        <dbReference type="Proteomes" id="UP000811246"/>
    </source>
</evidence>